<evidence type="ECO:0000313" key="1">
    <source>
        <dbReference type="EMBL" id="MBK1869772.1"/>
    </source>
</evidence>
<protein>
    <submittedName>
        <fullName evidence="1">DUF3726 domain-containing protein</fullName>
    </submittedName>
</protein>
<reference evidence="1" key="1">
    <citation type="submission" date="2021-01" db="EMBL/GenBank/DDBJ databases">
        <authorList>
            <person name="Sun Q."/>
        </authorList>
    </citation>
    <scope>NUCLEOTIDE SEQUENCE</scope>
    <source>
        <strain evidence="1">YIM B02566</strain>
    </source>
</reference>
<proteinExistence type="predicted"/>
<dbReference type="EMBL" id="JAENHL010000008">
    <property type="protein sequence ID" value="MBK1869772.1"/>
    <property type="molecule type" value="Genomic_DNA"/>
</dbReference>
<gene>
    <name evidence="1" type="ORF">JHL16_25645</name>
</gene>
<sequence>MMAAAARVSSGGQAPIATLRAPEQVLRLARMGSFHQTRLSFMRVLLRHLARRNWQIERSLWEIDAKGAGVAVYEARGDGWVYSLIAFGHELDPEKRTDRVIAEEWDATFVLHDGVATRADIERLARNVPRQEAGRCSAAELVMSRANRSVRLFDHVVSELAQGRQPAAADLDAVGYLMRTTAVYGNGKFGLADRDRIAERPVLSGPFAAEMLTVWLIRAFTTDLVEHLATVRSPDTAVRLDRDLRRRLGVGNSTGLGMAPFVVNHPGLFHRWINARETALSRVLTLEHAGAAQVAVFRDRLARAWRQMAAWRVDDALQMARIAELVRDLDRLAAEVETIDFELPFVWRRLCAFAEAQLGLEAQELLVTLLLEPHGALVDDLSAAMGGDETPDFVIDGTATLADLRTGIEATYGFALAEDFTVPRAQARFWYVSEEKLEPRLGERALEEGAERELPLTVARDVAALHRLLTGVPSDLTIAEFLAAHPECRHAVRRVQLSARCHYAEVRDNLTGAELRPIDILRCKLSFFGATDFDPRSDRWVRVALFRHAPFPDELHDIASDDWAIPPLGRATRSAAAKAPSTGDITPSSPAEPEGYSLNEIEAEARKAARGTGLSWGLAEDVGRIARLLAHTRQLAMLADALDELKSGRHATGLISDRSGIRATEDRPLSPLVLASAIADRSAEIAEDTLTISAKVAEPRLLVPMLTSVAERLRRPLRLQLDGHEVVVGRDIAPALAALAEPRTVDTILISALPRGLDQASPPKTGGVTIPDELWRRFTALAALTYVPASEHSRLAGAGAGLSDND</sequence>
<evidence type="ECO:0000313" key="2">
    <source>
        <dbReference type="Proteomes" id="UP000616151"/>
    </source>
</evidence>
<comment type="caution">
    <text evidence="1">The sequence shown here is derived from an EMBL/GenBank/DDBJ whole genome shotgun (WGS) entry which is preliminary data.</text>
</comment>
<organism evidence="1 2">
    <name type="scientific">Taklimakanibacter albus</name>
    <dbReference type="NCBI Taxonomy" id="2800327"/>
    <lineage>
        <taxon>Bacteria</taxon>
        <taxon>Pseudomonadati</taxon>
        <taxon>Pseudomonadota</taxon>
        <taxon>Alphaproteobacteria</taxon>
        <taxon>Hyphomicrobiales</taxon>
        <taxon>Aestuariivirgaceae</taxon>
        <taxon>Taklimakanibacter</taxon>
    </lineage>
</organism>
<name>A0ACC5RAU7_9HYPH</name>
<dbReference type="Proteomes" id="UP000616151">
    <property type="component" value="Unassembled WGS sequence"/>
</dbReference>
<accession>A0ACC5RAU7</accession>
<keyword evidence="2" id="KW-1185">Reference proteome</keyword>